<evidence type="ECO:0000313" key="3">
    <source>
        <dbReference type="Proteomes" id="UP000197025"/>
    </source>
</evidence>
<keyword evidence="1" id="KW-1133">Transmembrane helix</keyword>
<keyword evidence="1" id="KW-0812">Transmembrane</keyword>
<protein>
    <submittedName>
        <fullName evidence="2">Uncharacterized protein</fullName>
    </submittedName>
</protein>
<accession>A0A212QQI1</accession>
<reference evidence="3" key="1">
    <citation type="submission" date="2017-06" db="EMBL/GenBank/DDBJ databases">
        <authorList>
            <person name="Varghese N."/>
            <person name="Submissions S."/>
        </authorList>
    </citation>
    <scope>NUCLEOTIDE SEQUENCE [LARGE SCALE GENOMIC DNA]</scope>
    <source>
        <strain evidence="3">JAD2</strain>
    </source>
</reference>
<dbReference type="Proteomes" id="UP000197025">
    <property type="component" value="Unassembled WGS sequence"/>
</dbReference>
<feature type="transmembrane region" description="Helical" evidence="1">
    <location>
        <begin position="38"/>
        <end position="59"/>
    </location>
</feature>
<dbReference type="EMBL" id="FYEK01000018">
    <property type="protein sequence ID" value="SNB61758.1"/>
    <property type="molecule type" value="Genomic_DNA"/>
</dbReference>
<name>A0A212QQI1_9CHLR</name>
<keyword evidence="3" id="KW-1185">Reference proteome</keyword>
<dbReference type="RefSeq" id="WP_088570582.1">
    <property type="nucleotide sequence ID" value="NZ_FYEK01000018.1"/>
</dbReference>
<dbReference type="AlphaFoldDB" id="A0A212QQI1"/>
<dbReference type="InParanoid" id="A0A212QQI1"/>
<gene>
    <name evidence="2" type="ORF">SAMN02746019_00003910</name>
</gene>
<evidence type="ECO:0000313" key="2">
    <source>
        <dbReference type="EMBL" id="SNB61758.1"/>
    </source>
</evidence>
<proteinExistence type="predicted"/>
<evidence type="ECO:0000256" key="1">
    <source>
        <dbReference type="SAM" id="Phobius"/>
    </source>
</evidence>
<keyword evidence="1" id="KW-0472">Membrane</keyword>
<sequence>MSKRGVGVLMLLGALALAGSQVLIQAMRMGRSPEWGPLQQAALAVAVILAVLALPLLVWDGRPA</sequence>
<organism evidence="2 3">
    <name type="scientific">Thermoflexus hugenholtzii JAD2</name>
    <dbReference type="NCBI Taxonomy" id="877466"/>
    <lineage>
        <taxon>Bacteria</taxon>
        <taxon>Bacillati</taxon>
        <taxon>Chloroflexota</taxon>
        <taxon>Thermoflexia</taxon>
        <taxon>Thermoflexales</taxon>
        <taxon>Thermoflexaceae</taxon>
        <taxon>Thermoflexus</taxon>
    </lineage>
</organism>